<keyword evidence="3" id="KW-1185">Reference proteome</keyword>
<keyword evidence="1" id="KW-0732">Signal</keyword>
<reference evidence="2 3" key="1">
    <citation type="journal article" date="2019" name="Int. J. Syst. Evol. Microbiol.">
        <title>The Global Catalogue of Microorganisms (GCM) 10K type strain sequencing project: providing services to taxonomists for standard genome sequencing and annotation.</title>
        <authorList>
            <consortium name="The Broad Institute Genomics Platform"/>
            <consortium name="The Broad Institute Genome Sequencing Center for Infectious Disease"/>
            <person name="Wu L."/>
            <person name="Ma J."/>
        </authorList>
    </citation>
    <scope>NUCLEOTIDE SEQUENCE [LARGE SCALE GENOMIC DNA]</scope>
    <source>
        <strain evidence="2 3">JCM 15933</strain>
    </source>
</reference>
<sequence>MSFITCALAAAGLTVATASPASAACSATIANPARGTISGNYWVYSTGATQGCGTGPWEVVLFRSRWYGWEELDRTSRWSNDGSKTAWWDCDGTHDYRALLQKNGVNYKWSSTLTINC</sequence>
<evidence type="ECO:0000313" key="3">
    <source>
        <dbReference type="Proteomes" id="UP001501470"/>
    </source>
</evidence>
<feature type="chain" id="PRO_5046572997" description="Secreted protein" evidence="1">
    <location>
        <begin position="24"/>
        <end position="117"/>
    </location>
</feature>
<accession>A0ABN2CPQ0</accession>
<comment type="caution">
    <text evidence="2">The sequence shown here is derived from an EMBL/GenBank/DDBJ whole genome shotgun (WGS) entry which is preliminary data.</text>
</comment>
<dbReference type="Proteomes" id="UP001501470">
    <property type="component" value="Unassembled WGS sequence"/>
</dbReference>
<evidence type="ECO:0000313" key="2">
    <source>
        <dbReference type="EMBL" id="GAA1560195.1"/>
    </source>
</evidence>
<evidence type="ECO:0000256" key="1">
    <source>
        <dbReference type="SAM" id="SignalP"/>
    </source>
</evidence>
<proteinExistence type="predicted"/>
<protein>
    <recommendedName>
        <fullName evidence="4">Secreted protein</fullName>
    </recommendedName>
</protein>
<name>A0ABN2CPQ0_9ACTN</name>
<gene>
    <name evidence="2" type="ORF">GCM10009827_096690</name>
</gene>
<feature type="signal peptide" evidence="1">
    <location>
        <begin position="1"/>
        <end position="23"/>
    </location>
</feature>
<organism evidence="2 3">
    <name type="scientific">Dactylosporangium maewongense</name>
    <dbReference type="NCBI Taxonomy" id="634393"/>
    <lineage>
        <taxon>Bacteria</taxon>
        <taxon>Bacillati</taxon>
        <taxon>Actinomycetota</taxon>
        <taxon>Actinomycetes</taxon>
        <taxon>Micromonosporales</taxon>
        <taxon>Micromonosporaceae</taxon>
        <taxon>Dactylosporangium</taxon>
    </lineage>
</organism>
<dbReference type="EMBL" id="BAAAQD010000029">
    <property type="protein sequence ID" value="GAA1560195.1"/>
    <property type="molecule type" value="Genomic_DNA"/>
</dbReference>
<evidence type="ECO:0008006" key="4">
    <source>
        <dbReference type="Google" id="ProtNLM"/>
    </source>
</evidence>